<dbReference type="EMBL" id="SPNV01000329">
    <property type="protein sequence ID" value="KAF5856306.1"/>
    <property type="molecule type" value="Genomic_DNA"/>
</dbReference>
<dbReference type="Proteomes" id="UP000541154">
    <property type="component" value="Unassembled WGS sequence"/>
</dbReference>
<dbReference type="PANTHER" id="PTHR13620">
    <property type="entry name" value="3-5 EXONUCLEASE"/>
    <property type="match status" value="1"/>
</dbReference>
<dbReference type="PANTHER" id="PTHR13620:SF104">
    <property type="entry name" value="EXONUCLEASE 3'-5' DOMAIN-CONTAINING PROTEIN 2"/>
    <property type="match status" value="1"/>
</dbReference>
<dbReference type="FunFam" id="3.30.420.10:FF:000100">
    <property type="entry name" value="3'-5' exonuclease/helicase (Wrn), putative"/>
    <property type="match status" value="1"/>
</dbReference>
<dbReference type="GO" id="GO:0005634">
    <property type="term" value="C:nucleus"/>
    <property type="evidence" value="ECO:0007669"/>
    <property type="project" value="TreeGrafter"/>
</dbReference>
<evidence type="ECO:0000313" key="5">
    <source>
        <dbReference type="Proteomes" id="UP000541154"/>
    </source>
</evidence>
<sequence length="253" mass="28669">MHRFWSHRMYKTPDGNDISVHYCKTLESAESVAKHFLDDEVLGFDMEWKASVSAADTIQNNVSLIQLASPTRIALFHIAMFKPARAIEDLTPPTLKRILESPHVRKVGVSIKADCTRLRKFLKIDTCGIFELSHLYKLVKYCQTNPELINKRLVNLSTQVEEHFGLPLAKDAEVRCSDWASSLNYSQVQYAASDPYACLRLFNTMDEKRVALDPIPPLPANAELNLPIKIVHKTTVNIEAQDVEVIDPKNKPV</sequence>
<dbReference type="Pfam" id="PF01612">
    <property type="entry name" value="DNA_pol_A_exo1"/>
    <property type="match status" value="1"/>
</dbReference>
<comment type="caution">
    <text evidence="4">The sequence shown here is derived from an EMBL/GenBank/DDBJ whole genome shotgun (WGS) entry which is preliminary data.</text>
</comment>
<evidence type="ECO:0000313" key="4">
    <source>
        <dbReference type="EMBL" id="KAF5856306.1"/>
    </source>
</evidence>
<reference evidence="4 5" key="1">
    <citation type="submission" date="2019-04" db="EMBL/GenBank/DDBJ databases">
        <title>Aspergillus burnettii sp. nov., novel species from soil in southeast Queensland.</title>
        <authorList>
            <person name="Gilchrist C.L.M."/>
            <person name="Pitt J.I."/>
            <person name="Lange L."/>
            <person name="Lacey H.J."/>
            <person name="Vuong D."/>
            <person name="Midgley D.J."/>
            <person name="Greenfield P."/>
            <person name="Bradbury M."/>
            <person name="Lacey E."/>
            <person name="Busk P.K."/>
            <person name="Pilgaard B."/>
            <person name="Chooi Y.H."/>
            <person name="Piggott A.M."/>
        </authorList>
    </citation>
    <scope>NUCLEOTIDE SEQUENCE [LARGE SCALE GENOMIC DNA]</scope>
    <source>
        <strain evidence="4 5">FRR 5400</strain>
    </source>
</reference>
<keyword evidence="5" id="KW-1185">Reference proteome</keyword>
<dbReference type="Gene3D" id="3.30.420.10">
    <property type="entry name" value="Ribonuclease H-like superfamily/Ribonuclease H"/>
    <property type="match status" value="1"/>
</dbReference>
<accession>A0A8H6E1Q0</accession>
<dbReference type="GO" id="GO:0008408">
    <property type="term" value="F:3'-5' exonuclease activity"/>
    <property type="evidence" value="ECO:0007669"/>
    <property type="project" value="InterPro"/>
</dbReference>
<dbReference type="SMART" id="SM00474">
    <property type="entry name" value="35EXOc"/>
    <property type="match status" value="1"/>
</dbReference>
<keyword evidence="2" id="KW-0378">Hydrolase</keyword>
<feature type="domain" description="3'-5' exonuclease" evidence="3">
    <location>
        <begin position="20"/>
        <end position="210"/>
    </location>
</feature>
<dbReference type="GO" id="GO:0006139">
    <property type="term" value="P:nucleobase-containing compound metabolic process"/>
    <property type="evidence" value="ECO:0007669"/>
    <property type="project" value="InterPro"/>
</dbReference>
<gene>
    <name evidence="4" type="ORF">ETB97_007542</name>
</gene>
<dbReference type="InterPro" id="IPR051132">
    <property type="entry name" value="3-5_Exonuclease_domain"/>
</dbReference>
<dbReference type="InterPro" id="IPR036397">
    <property type="entry name" value="RNaseH_sf"/>
</dbReference>
<dbReference type="GO" id="GO:0003676">
    <property type="term" value="F:nucleic acid binding"/>
    <property type="evidence" value="ECO:0007669"/>
    <property type="project" value="InterPro"/>
</dbReference>
<keyword evidence="1" id="KW-0540">Nuclease</keyword>
<evidence type="ECO:0000256" key="1">
    <source>
        <dbReference type="ARBA" id="ARBA00022722"/>
    </source>
</evidence>
<dbReference type="GO" id="GO:0005737">
    <property type="term" value="C:cytoplasm"/>
    <property type="evidence" value="ECO:0007669"/>
    <property type="project" value="TreeGrafter"/>
</dbReference>
<dbReference type="SUPFAM" id="SSF53098">
    <property type="entry name" value="Ribonuclease H-like"/>
    <property type="match status" value="1"/>
</dbReference>
<proteinExistence type="predicted"/>
<name>A0A8H6E1Q0_PETAA</name>
<evidence type="ECO:0000259" key="3">
    <source>
        <dbReference type="SMART" id="SM00474"/>
    </source>
</evidence>
<protein>
    <recommendedName>
        <fullName evidence="3">3'-5' exonuclease domain-containing protein</fullName>
    </recommendedName>
</protein>
<organism evidence="4 5">
    <name type="scientific">Petromyces alliaceus</name>
    <name type="common">Aspergillus alliaceus</name>
    <dbReference type="NCBI Taxonomy" id="209559"/>
    <lineage>
        <taxon>Eukaryota</taxon>
        <taxon>Fungi</taxon>
        <taxon>Dikarya</taxon>
        <taxon>Ascomycota</taxon>
        <taxon>Pezizomycotina</taxon>
        <taxon>Eurotiomycetes</taxon>
        <taxon>Eurotiomycetidae</taxon>
        <taxon>Eurotiales</taxon>
        <taxon>Aspergillaceae</taxon>
        <taxon>Aspergillus</taxon>
        <taxon>Aspergillus subgen. Circumdati</taxon>
    </lineage>
</organism>
<dbReference type="AlphaFoldDB" id="A0A8H6E1Q0"/>
<dbReference type="CDD" id="cd06141">
    <property type="entry name" value="WRN_exo"/>
    <property type="match status" value="1"/>
</dbReference>
<dbReference type="InterPro" id="IPR012337">
    <property type="entry name" value="RNaseH-like_sf"/>
</dbReference>
<dbReference type="InterPro" id="IPR002562">
    <property type="entry name" value="3'-5'_exonuclease_dom"/>
</dbReference>
<evidence type="ECO:0000256" key="2">
    <source>
        <dbReference type="ARBA" id="ARBA00022801"/>
    </source>
</evidence>